<dbReference type="EC" id="3.1.1.29" evidence="1"/>
<dbReference type="PANTHER" id="PTHR11075:SF54">
    <property type="entry name" value="LARGE RIBOSOMAL SUBUNIT PROTEIN ML62"/>
    <property type="match status" value="1"/>
</dbReference>
<evidence type="ECO:0000256" key="3">
    <source>
        <dbReference type="ARBA" id="ARBA00039441"/>
    </source>
</evidence>
<reference evidence="7" key="1">
    <citation type="submission" date="2025-08" db="UniProtKB">
        <authorList>
            <consortium name="RefSeq"/>
        </authorList>
    </citation>
    <scope>IDENTIFICATION</scope>
</reference>
<gene>
    <name evidence="7" type="primary">LOC106821247</name>
</gene>
<organism evidence="6 7">
    <name type="scientific">Priapulus caudatus</name>
    <name type="common">Priapulid worm</name>
    <dbReference type="NCBI Taxonomy" id="37621"/>
    <lineage>
        <taxon>Eukaryota</taxon>
        <taxon>Metazoa</taxon>
        <taxon>Ecdysozoa</taxon>
        <taxon>Scalidophora</taxon>
        <taxon>Priapulida</taxon>
        <taxon>Priapulimorpha</taxon>
        <taxon>Priapulimorphida</taxon>
        <taxon>Priapulidae</taxon>
        <taxon>Priapulus</taxon>
    </lineage>
</organism>
<dbReference type="SUPFAM" id="SSF110916">
    <property type="entry name" value="Peptidyl-tRNA hydrolase domain-like"/>
    <property type="match status" value="1"/>
</dbReference>
<dbReference type="Pfam" id="PF00472">
    <property type="entry name" value="RF-1"/>
    <property type="match status" value="1"/>
</dbReference>
<evidence type="ECO:0000256" key="4">
    <source>
        <dbReference type="ARBA" id="ARBA00041531"/>
    </source>
</evidence>
<comment type="similarity">
    <text evidence="2">Belongs to the prokaryotic/mitochondrial release factor family. Mitochondrion-specific ribosomal protein mL62 subfamily.</text>
</comment>
<dbReference type="RefSeq" id="XP_014681450.1">
    <property type="nucleotide sequence ID" value="XM_014825964.1"/>
</dbReference>
<dbReference type="InterPro" id="IPR052104">
    <property type="entry name" value="Mito_Release_Factor_mL62"/>
</dbReference>
<keyword evidence="6" id="KW-1185">Reference proteome</keyword>
<evidence type="ECO:0000259" key="5">
    <source>
        <dbReference type="Pfam" id="PF00472"/>
    </source>
</evidence>
<sequence length="199" mass="22545">MFRSISRSFSLLLRETRLSRVLPAAGYKSALSLDNLYPKSTLDCGNVPTIKHTYSSGDNFSGFIPIEKLAIKYLRSGGPGGQNVNKVSSKAEVRFHLDSADWIPEKSRQRLKEMYHTRINKIGEFIVVSDRTRVQMLNLADCLDKIRFAVREAEFEPSEPSEEDKQAMKARILKLKRATLREKRSRSLTKQSRGGAPPT</sequence>
<feature type="domain" description="Prokaryotic-type class I peptide chain release factors" evidence="5">
    <location>
        <begin position="64"/>
        <end position="192"/>
    </location>
</feature>
<proteinExistence type="inferred from homology"/>
<protein>
    <recommendedName>
        <fullName evidence="3">Large ribosomal subunit protein mL62</fullName>
        <ecNumber evidence="1">3.1.1.29</ecNumber>
    </recommendedName>
    <alternativeName>
        <fullName evidence="4">Peptidyl-tRNA hydrolase ICT1, mitochondrial</fullName>
    </alternativeName>
</protein>
<evidence type="ECO:0000313" key="6">
    <source>
        <dbReference type="Proteomes" id="UP000695022"/>
    </source>
</evidence>
<dbReference type="GeneID" id="106821247"/>
<evidence type="ECO:0000313" key="7">
    <source>
        <dbReference type="RefSeq" id="XP_014681450.1"/>
    </source>
</evidence>
<evidence type="ECO:0000256" key="2">
    <source>
        <dbReference type="ARBA" id="ARBA00038225"/>
    </source>
</evidence>
<evidence type="ECO:0000256" key="1">
    <source>
        <dbReference type="ARBA" id="ARBA00013260"/>
    </source>
</evidence>
<dbReference type="InterPro" id="IPR000352">
    <property type="entry name" value="Pep_chain_release_fac_I"/>
</dbReference>
<dbReference type="Proteomes" id="UP000695022">
    <property type="component" value="Unplaced"/>
</dbReference>
<name>A0ABM1FAH9_PRICU</name>
<dbReference type="Gene3D" id="3.30.160.20">
    <property type="match status" value="1"/>
</dbReference>
<dbReference type="PANTHER" id="PTHR11075">
    <property type="entry name" value="PEPTIDE CHAIN RELEASE FACTOR"/>
    <property type="match status" value="1"/>
</dbReference>
<accession>A0ABM1FAH9</accession>